<dbReference type="InterPro" id="IPR000132">
    <property type="entry name" value="Nitrilase/CN_hydratase_CS"/>
</dbReference>
<evidence type="ECO:0000256" key="1">
    <source>
        <dbReference type="ARBA" id="ARBA00008129"/>
    </source>
</evidence>
<name>A0A128F546_9GAMM</name>
<dbReference type="STRING" id="1796497.GCE9029_02699"/>
<gene>
    <name evidence="4" type="ORF">GCE9029_02699</name>
</gene>
<dbReference type="AlphaFoldDB" id="A0A128F546"/>
<protein>
    <submittedName>
        <fullName evidence="4">Nitrilase</fullName>
        <ecNumber evidence="4">3.5.5.1</ecNumber>
    </submittedName>
</protein>
<dbReference type="PROSITE" id="PS50263">
    <property type="entry name" value="CN_HYDROLASE"/>
    <property type="match status" value="1"/>
</dbReference>
<proteinExistence type="inferred from homology"/>
<dbReference type="PROSITE" id="PS00921">
    <property type="entry name" value="NITRIL_CHT_2"/>
    <property type="match status" value="1"/>
</dbReference>
<feature type="domain" description="CN hydrolase" evidence="3">
    <location>
        <begin position="5"/>
        <end position="279"/>
    </location>
</feature>
<sequence length="358" mass="38855">MSEVFKVAAVQAAPSFLNLAEGIQRVEAYIEEAASKGCKLVAFPETWLPGYPNHIWLGPVAWQMQFVGRYFDNSIEAGSEEDKAIAEAARRNNIQVSIGVSERDGGSLYISQWHYGEDGEIISRRRKLKPTHVERTVFGEGDGSDLAVKETSIGRVGQLSCWEHLQPLSKYAMYAQNEQIHCAAWPNFSLYRGMAYALGDAVNNAASMIYAVEGGCYVIAPCATVSKAQQEMLCQGDPEKEAMCQVGGGYTKIYAPDGQSIGSEIGETEEGLVIADIDLSMIPYAKAVADPAGHYAKKDATQLLIDRKKRDAVVEVGDLNVEAVFNQSLPEIEGNNEGTEGKQGASLFNKAKALVSGK</sequence>
<dbReference type="RefSeq" id="WP_062663737.1">
    <property type="nucleotide sequence ID" value="NZ_FIZX01000002.1"/>
</dbReference>
<evidence type="ECO:0000313" key="5">
    <source>
        <dbReference type="Proteomes" id="UP000071641"/>
    </source>
</evidence>
<dbReference type="PANTHER" id="PTHR46044:SF1">
    <property type="entry name" value="CN HYDROLASE DOMAIN-CONTAINING PROTEIN"/>
    <property type="match status" value="1"/>
</dbReference>
<dbReference type="CDD" id="cd07564">
    <property type="entry name" value="nitrilases_CHs"/>
    <property type="match status" value="1"/>
</dbReference>
<dbReference type="EMBL" id="FIZX01000002">
    <property type="protein sequence ID" value="CZF81580.1"/>
    <property type="molecule type" value="Genomic_DNA"/>
</dbReference>
<dbReference type="GO" id="GO:0018822">
    <property type="term" value="F:nitrile hydratase activity"/>
    <property type="evidence" value="ECO:0007669"/>
    <property type="project" value="TreeGrafter"/>
</dbReference>
<organism evidence="4 5">
    <name type="scientific">Grimontia celer</name>
    <dbReference type="NCBI Taxonomy" id="1796497"/>
    <lineage>
        <taxon>Bacteria</taxon>
        <taxon>Pseudomonadati</taxon>
        <taxon>Pseudomonadota</taxon>
        <taxon>Gammaproteobacteria</taxon>
        <taxon>Vibrionales</taxon>
        <taxon>Vibrionaceae</taxon>
        <taxon>Grimontia</taxon>
    </lineage>
</organism>
<dbReference type="SUPFAM" id="SSF56317">
    <property type="entry name" value="Carbon-nitrogen hydrolase"/>
    <property type="match status" value="1"/>
</dbReference>
<dbReference type="EC" id="3.5.5.1" evidence="4"/>
<feature type="active site" description="Proton acceptor" evidence="2">
    <location>
        <position position="45"/>
    </location>
</feature>
<dbReference type="GO" id="GO:0051410">
    <property type="term" value="P:detoxification of nitrogen compound"/>
    <property type="evidence" value="ECO:0007669"/>
    <property type="project" value="TreeGrafter"/>
</dbReference>
<evidence type="ECO:0000313" key="4">
    <source>
        <dbReference type="EMBL" id="CZF81580.1"/>
    </source>
</evidence>
<dbReference type="Proteomes" id="UP000071641">
    <property type="component" value="Unassembled WGS sequence"/>
</dbReference>
<keyword evidence="5" id="KW-1185">Reference proteome</keyword>
<dbReference type="GO" id="GO:0000257">
    <property type="term" value="F:nitrilase activity"/>
    <property type="evidence" value="ECO:0007669"/>
    <property type="project" value="UniProtKB-EC"/>
</dbReference>
<evidence type="ECO:0000256" key="2">
    <source>
        <dbReference type="PROSITE-ProRule" id="PRU10139"/>
    </source>
</evidence>
<accession>A0A128F546</accession>
<keyword evidence="4" id="KW-0378">Hydrolase</keyword>
<dbReference type="PANTHER" id="PTHR46044">
    <property type="entry name" value="NITRILASE"/>
    <property type="match status" value="1"/>
</dbReference>
<dbReference type="InterPro" id="IPR044149">
    <property type="entry name" value="Nitrilases_CHs"/>
</dbReference>
<evidence type="ECO:0000259" key="3">
    <source>
        <dbReference type="PROSITE" id="PS50263"/>
    </source>
</evidence>
<dbReference type="Pfam" id="PF00795">
    <property type="entry name" value="CN_hydrolase"/>
    <property type="match status" value="1"/>
</dbReference>
<comment type="similarity">
    <text evidence="1">Belongs to the carbon-nitrogen hydrolase superfamily. Nitrilase family.</text>
</comment>
<dbReference type="InterPro" id="IPR003010">
    <property type="entry name" value="C-N_Hydrolase"/>
</dbReference>
<dbReference type="Gene3D" id="3.60.110.10">
    <property type="entry name" value="Carbon-nitrogen hydrolase"/>
    <property type="match status" value="1"/>
</dbReference>
<reference evidence="5" key="1">
    <citation type="submission" date="2016-02" db="EMBL/GenBank/DDBJ databases">
        <authorList>
            <person name="Rodrigo-Torres Lidia"/>
            <person name="Arahal R.David."/>
        </authorList>
    </citation>
    <scope>NUCLEOTIDE SEQUENCE [LARGE SCALE GENOMIC DNA]</scope>
    <source>
        <strain evidence="5">CECT 9029</strain>
    </source>
</reference>
<dbReference type="InterPro" id="IPR036526">
    <property type="entry name" value="C-N_Hydrolase_sf"/>
</dbReference>
<dbReference type="PROSITE" id="PS00920">
    <property type="entry name" value="NITRIL_CHT_1"/>
    <property type="match status" value="1"/>
</dbReference>